<gene>
    <name evidence="5" type="ORF">BDN70DRAFT_850229</name>
</gene>
<keyword evidence="6" id="KW-1185">Reference proteome</keyword>
<comment type="similarity">
    <text evidence="2 3">Belongs to the small heat shock protein (HSP20) family.</text>
</comment>
<reference evidence="5" key="1">
    <citation type="submission" date="2020-11" db="EMBL/GenBank/DDBJ databases">
        <authorList>
            <consortium name="DOE Joint Genome Institute"/>
            <person name="Ahrendt S."/>
            <person name="Riley R."/>
            <person name="Andreopoulos W."/>
            <person name="Labutti K."/>
            <person name="Pangilinan J."/>
            <person name="Ruiz-Duenas F.J."/>
            <person name="Barrasa J.M."/>
            <person name="Sanchez-Garcia M."/>
            <person name="Camarero S."/>
            <person name="Miyauchi S."/>
            <person name="Serrano A."/>
            <person name="Linde D."/>
            <person name="Babiker R."/>
            <person name="Drula E."/>
            <person name="Ayuso-Fernandez I."/>
            <person name="Pacheco R."/>
            <person name="Padilla G."/>
            <person name="Ferreira P."/>
            <person name="Barriuso J."/>
            <person name="Kellner H."/>
            <person name="Castanera R."/>
            <person name="Alfaro M."/>
            <person name="Ramirez L."/>
            <person name="Pisabarro A.G."/>
            <person name="Kuo A."/>
            <person name="Tritt A."/>
            <person name="Lipzen A."/>
            <person name="He G."/>
            <person name="Yan M."/>
            <person name="Ng V."/>
            <person name="Cullen D."/>
            <person name="Martin F."/>
            <person name="Rosso M.-N."/>
            <person name="Henrissat B."/>
            <person name="Hibbett D."/>
            <person name="Martinez A.T."/>
            <person name="Grigoriev I.V."/>
        </authorList>
    </citation>
    <scope>NUCLEOTIDE SEQUENCE</scope>
    <source>
        <strain evidence="5">CIRM-BRFM 674</strain>
    </source>
</reference>
<dbReference type="Gene3D" id="2.60.40.790">
    <property type="match status" value="1"/>
</dbReference>
<dbReference type="InterPro" id="IPR031107">
    <property type="entry name" value="Small_HSP"/>
</dbReference>
<dbReference type="Pfam" id="PF00011">
    <property type="entry name" value="HSP20"/>
    <property type="match status" value="1"/>
</dbReference>
<proteinExistence type="inferred from homology"/>
<accession>A0A9P6D554</accession>
<keyword evidence="1 5" id="KW-0346">Stress response</keyword>
<evidence type="ECO:0000259" key="4">
    <source>
        <dbReference type="PROSITE" id="PS01031"/>
    </source>
</evidence>
<dbReference type="InterPro" id="IPR008978">
    <property type="entry name" value="HSP20-like_chaperone"/>
</dbReference>
<protein>
    <submittedName>
        <fullName evidence="5">Small heat shock protein</fullName>
    </submittedName>
</protein>
<evidence type="ECO:0000313" key="5">
    <source>
        <dbReference type="EMBL" id="KAF9484179.1"/>
    </source>
</evidence>
<dbReference type="InterPro" id="IPR002068">
    <property type="entry name" value="A-crystallin/Hsp20_dom"/>
</dbReference>
<feature type="domain" description="SHSP" evidence="4">
    <location>
        <begin position="36"/>
        <end position="152"/>
    </location>
</feature>
<dbReference type="PANTHER" id="PTHR11527">
    <property type="entry name" value="HEAT-SHOCK PROTEIN 20 FAMILY MEMBER"/>
    <property type="match status" value="1"/>
</dbReference>
<evidence type="ECO:0000256" key="1">
    <source>
        <dbReference type="ARBA" id="ARBA00023016"/>
    </source>
</evidence>
<dbReference type="AlphaFoldDB" id="A0A9P6D554"/>
<dbReference type="SUPFAM" id="SSF49764">
    <property type="entry name" value="HSP20-like chaperones"/>
    <property type="match status" value="1"/>
</dbReference>
<sequence>MPFQSNRPQEPFLDFERFFDDAVNARVGRVLSYNDNSNDNDRPTMMDLHENPEQNLITVTLELPGIRKEDIDIQIKNSQLTITAENKLPVEFEESGYAVREIRYGYFLRTLQLPRDVEAKDVTANMENGILRITFPQNASGTSGNSERVLVS</sequence>
<dbReference type="Proteomes" id="UP000807469">
    <property type="component" value="Unassembled WGS sequence"/>
</dbReference>
<evidence type="ECO:0000256" key="2">
    <source>
        <dbReference type="PROSITE-ProRule" id="PRU00285"/>
    </source>
</evidence>
<organism evidence="5 6">
    <name type="scientific">Pholiota conissans</name>
    <dbReference type="NCBI Taxonomy" id="109636"/>
    <lineage>
        <taxon>Eukaryota</taxon>
        <taxon>Fungi</taxon>
        <taxon>Dikarya</taxon>
        <taxon>Basidiomycota</taxon>
        <taxon>Agaricomycotina</taxon>
        <taxon>Agaricomycetes</taxon>
        <taxon>Agaricomycetidae</taxon>
        <taxon>Agaricales</taxon>
        <taxon>Agaricineae</taxon>
        <taxon>Strophariaceae</taxon>
        <taxon>Pholiota</taxon>
    </lineage>
</organism>
<evidence type="ECO:0000313" key="6">
    <source>
        <dbReference type="Proteomes" id="UP000807469"/>
    </source>
</evidence>
<dbReference type="EMBL" id="MU155146">
    <property type="protein sequence ID" value="KAF9484179.1"/>
    <property type="molecule type" value="Genomic_DNA"/>
</dbReference>
<dbReference type="CDD" id="cd06464">
    <property type="entry name" value="ACD_sHsps-like"/>
    <property type="match status" value="1"/>
</dbReference>
<comment type="caution">
    <text evidence="5">The sequence shown here is derived from an EMBL/GenBank/DDBJ whole genome shotgun (WGS) entry which is preliminary data.</text>
</comment>
<dbReference type="OrthoDB" id="1431247at2759"/>
<name>A0A9P6D554_9AGAR</name>
<evidence type="ECO:0000256" key="3">
    <source>
        <dbReference type="RuleBase" id="RU003616"/>
    </source>
</evidence>
<dbReference type="PROSITE" id="PS01031">
    <property type="entry name" value="SHSP"/>
    <property type="match status" value="1"/>
</dbReference>